<evidence type="ECO:0000313" key="2">
    <source>
        <dbReference type="Proteomes" id="UP000078572"/>
    </source>
</evidence>
<dbReference type="AlphaFoldDB" id="A0A192A8I0"/>
<keyword evidence="2" id="KW-1185">Reference proteome</keyword>
<dbReference type="Proteomes" id="UP000078572">
    <property type="component" value="Plasmid pRI-1"/>
</dbReference>
<sequence>MTLTDMKVQQVLNDPSTSDWLKNALRAQLERDPVDAANDADVLAEIFRSKLAEVFGTTGSA</sequence>
<reference evidence="2" key="1">
    <citation type="submission" date="2016-06" db="EMBL/GenBank/DDBJ databases">
        <authorList>
            <person name="Xu Y."/>
            <person name="Nagy A."/>
            <person name="Yan X."/>
            <person name="Kim S.W."/>
            <person name="Haley B."/>
            <person name="Liu N.T."/>
            <person name="Nou X."/>
        </authorList>
    </citation>
    <scope>NUCLEOTIDE SEQUENCE [LARGE SCALE GENOMIC DNA]</scope>
    <source>
        <strain evidence="2">ATCC 49129</strain>
        <plasmid evidence="2">pri-1</plasmid>
    </source>
</reference>
<gene>
    <name evidence="1" type="ORF">A9Y76_28255</name>
</gene>
<dbReference type="EMBL" id="CP016024">
    <property type="protein sequence ID" value="ANJ76581.1"/>
    <property type="molecule type" value="Genomic_DNA"/>
</dbReference>
<evidence type="ECO:0000313" key="1">
    <source>
        <dbReference type="EMBL" id="ANJ76581.1"/>
    </source>
</evidence>
<dbReference type="RefSeq" id="WP_024979583.1">
    <property type="nucleotide sequence ID" value="NZ_CP016024.1"/>
</dbReference>
<protein>
    <submittedName>
        <fullName evidence="1">Uncharacterized protein</fullName>
    </submittedName>
</protein>
<proteinExistence type="predicted"/>
<dbReference type="GeneID" id="61529925"/>
<name>A0A192A8I0_9RALS</name>
<dbReference type="OrthoDB" id="9133899at2"/>
<geneLocation type="plasmid" evidence="2">
    <name>pri-1</name>
</geneLocation>
<accession>A0A192A8I0</accession>
<organism evidence="1 2">
    <name type="scientific">Ralstonia insidiosa</name>
    <dbReference type="NCBI Taxonomy" id="190721"/>
    <lineage>
        <taxon>Bacteria</taxon>
        <taxon>Pseudomonadati</taxon>
        <taxon>Pseudomonadota</taxon>
        <taxon>Betaproteobacteria</taxon>
        <taxon>Burkholderiales</taxon>
        <taxon>Burkholderiaceae</taxon>
        <taxon>Ralstonia</taxon>
    </lineage>
</organism>
<keyword evidence="1" id="KW-0614">Plasmid</keyword>